<protein>
    <submittedName>
        <fullName evidence="3">PH domain-containing protein</fullName>
    </submittedName>
</protein>
<gene>
    <name evidence="3" type="ORF">FRZ32_00700</name>
</gene>
<evidence type="ECO:0000313" key="4">
    <source>
        <dbReference type="Proteomes" id="UP000321249"/>
    </source>
</evidence>
<feature type="transmembrane region" description="Helical" evidence="1">
    <location>
        <begin position="49"/>
        <end position="71"/>
    </location>
</feature>
<dbReference type="Pfam" id="PF03703">
    <property type="entry name" value="bPH_2"/>
    <property type="match status" value="1"/>
</dbReference>
<reference evidence="3 4" key="1">
    <citation type="journal article" date="2015" name="J. Microbiol.">
        <title>Sphingosinicella ginsenosidimutans sp. nov., with ginsenoside converting activity.</title>
        <authorList>
            <person name="Kim J.K."/>
            <person name="Kang M.S."/>
            <person name="Park S.C."/>
            <person name="Kim K.M."/>
            <person name="Choi K."/>
            <person name="Yoon M.H."/>
            <person name="Im W.T."/>
        </authorList>
    </citation>
    <scope>NUCLEOTIDE SEQUENCE [LARGE SCALE GENOMIC DNA]</scope>
    <source>
        <strain evidence="3 4">BS-11</strain>
    </source>
</reference>
<keyword evidence="1" id="KW-1133">Transmembrane helix</keyword>
<evidence type="ECO:0000259" key="2">
    <source>
        <dbReference type="Pfam" id="PF03703"/>
    </source>
</evidence>
<keyword evidence="1" id="KW-0472">Membrane</keyword>
<name>A0A5C6TNW7_9SPHN</name>
<sequence>MDAPIDTFRSSTVGWLRGSLAGWGTVILALAGLILTAAGIGAAQTGMRWLPLLLTVIALAIIASVWLRYLAATYEITEERLIIRRGIFMKSIDEIELYRIKDIRLNFSLVNQIADIGTLGIASSDETTRSGDLVIPDVAQARERRETLRRLVDTARQRRRVREFDMHDDR</sequence>
<keyword evidence="1" id="KW-0812">Transmembrane</keyword>
<evidence type="ECO:0000256" key="1">
    <source>
        <dbReference type="SAM" id="Phobius"/>
    </source>
</evidence>
<dbReference type="InterPro" id="IPR005182">
    <property type="entry name" value="YdbS-like_PH"/>
</dbReference>
<dbReference type="PANTHER" id="PTHR34473">
    <property type="entry name" value="UPF0699 TRANSMEMBRANE PROTEIN YDBS"/>
    <property type="match status" value="1"/>
</dbReference>
<dbReference type="Proteomes" id="UP000321249">
    <property type="component" value="Unassembled WGS sequence"/>
</dbReference>
<dbReference type="PANTHER" id="PTHR34473:SF2">
    <property type="entry name" value="UPF0699 TRANSMEMBRANE PROTEIN YDBT"/>
    <property type="match status" value="1"/>
</dbReference>
<proteinExistence type="predicted"/>
<accession>A0A5C6TNW7</accession>
<evidence type="ECO:0000313" key="3">
    <source>
        <dbReference type="EMBL" id="TXC62302.1"/>
    </source>
</evidence>
<dbReference type="RefSeq" id="WP_147041690.1">
    <property type="nucleotide sequence ID" value="NZ_BAABIR010000001.1"/>
</dbReference>
<feature type="transmembrane region" description="Helical" evidence="1">
    <location>
        <begin position="20"/>
        <end position="42"/>
    </location>
</feature>
<feature type="domain" description="YdbS-like PH" evidence="2">
    <location>
        <begin position="69"/>
        <end position="144"/>
    </location>
</feature>
<organism evidence="3 4">
    <name type="scientific">Allosphingosinicella ginsenosidimutans</name>
    <dbReference type="NCBI Taxonomy" id="1176539"/>
    <lineage>
        <taxon>Bacteria</taxon>
        <taxon>Pseudomonadati</taxon>
        <taxon>Pseudomonadota</taxon>
        <taxon>Alphaproteobacteria</taxon>
        <taxon>Sphingomonadales</taxon>
        <taxon>Sphingomonadaceae</taxon>
        <taxon>Allosphingosinicella</taxon>
    </lineage>
</organism>
<keyword evidence="4" id="KW-1185">Reference proteome</keyword>
<dbReference type="OrthoDB" id="9790842at2"/>
<dbReference type="EMBL" id="VOQQ01000001">
    <property type="protein sequence ID" value="TXC62302.1"/>
    <property type="molecule type" value="Genomic_DNA"/>
</dbReference>
<comment type="caution">
    <text evidence="3">The sequence shown here is derived from an EMBL/GenBank/DDBJ whole genome shotgun (WGS) entry which is preliminary data.</text>
</comment>
<dbReference type="AlphaFoldDB" id="A0A5C6TNW7"/>